<dbReference type="EMBL" id="CM001441">
    <property type="protein sequence ID" value="EHQ87954.1"/>
    <property type="molecule type" value="Genomic_DNA"/>
</dbReference>
<accession>H5XSZ1</accession>
<dbReference type="InterPro" id="IPR011324">
    <property type="entry name" value="Cytotoxic_necrot_fac-like_cat"/>
</dbReference>
<dbReference type="GO" id="GO:0006935">
    <property type="term" value="P:chemotaxis"/>
    <property type="evidence" value="ECO:0007669"/>
    <property type="project" value="UniProtKB-UniRule"/>
</dbReference>
<dbReference type="EC" id="3.5.1.44" evidence="3"/>
<gene>
    <name evidence="3" type="primary">cheD</name>
    <name evidence="4" type="ORF">DesyoDRAFT_0778</name>
</gene>
<dbReference type="SUPFAM" id="SSF64438">
    <property type="entry name" value="CNF1/YfiH-like putative cysteine hydrolases"/>
    <property type="match status" value="1"/>
</dbReference>
<name>H5XSZ1_9FIRM</name>
<comment type="catalytic activity">
    <reaction evidence="3">
        <text>L-glutaminyl-[protein] + H2O = L-glutamyl-[protein] + NH4(+)</text>
        <dbReference type="Rhea" id="RHEA:16441"/>
        <dbReference type="Rhea" id="RHEA-COMP:10207"/>
        <dbReference type="Rhea" id="RHEA-COMP:10208"/>
        <dbReference type="ChEBI" id="CHEBI:15377"/>
        <dbReference type="ChEBI" id="CHEBI:28938"/>
        <dbReference type="ChEBI" id="CHEBI:29973"/>
        <dbReference type="ChEBI" id="CHEBI:30011"/>
        <dbReference type="EC" id="3.5.1.44"/>
    </reaction>
</comment>
<dbReference type="InterPro" id="IPR005659">
    <property type="entry name" value="Chemorcpt_Glu_NH3ase_CheD"/>
</dbReference>
<dbReference type="RefSeq" id="WP_007779623.1">
    <property type="nucleotide sequence ID" value="NZ_CM001441.1"/>
</dbReference>
<dbReference type="PANTHER" id="PTHR35147:SF1">
    <property type="entry name" value="CHEMORECEPTOR GLUTAMINE DEAMIDASE CHED-RELATED"/>
    <property type="match status" value="1"/>
</dbReference>
<evidence type="ECO:0000313" key="4">
    <source>
        <dbReference type="EMBL" id="EHQ87954.1"/>
    </source>
</evidence>
<comment type="function">
    <text evidence="3">Probably deamidates glutamine residues to glutamate on methyl-accepting chemotaxis receptors (MCPs), playing an important role in chemotaxis.</text>
</comment>
<reference evidence="4 5" key="1">
    <citation type="submission" date="2011-11" db="EMBL/GenBank/DDBJ databases">
        <title>The Noncontiguous Finished genome of Desulfosporosinus youngiae DSM 17734.</title>
        <authorList>
            <consortium name="US DOE Joint Genome Institute (JGI-PGF)"/>
            <person name="Lucas S."/>
            <person name="Han J."/>
            <person name="Lapidus A."/>
            <person name="Cheng J.-F."/>
            <person name="Goodwin L."/>
            <person name="Pitluck S."/>
            <person name="Peters L."/>
            <person name="Ovchinnikova G."/>
            <person name="Lu M."/>
            <person name="Land M.L."/>
            <person name="Hauser L."/>
            <person name="Pester M."/>
            <person name="Spring S."/>
            <person name="Ollivier B."/>
            <person name="Rattei T."/>
            <person name="Klenk H.-P."/>
            <person name="Wagner M."/>
            <person name="Loy A."/>
            <person name="Woyke T.J."/>
        </authorList>
    </citation>
    <scope>NUCLEOTIDE SEQUENCE [LARGE SCALE GENOMIC DNA]</scope>
    <source>
        <strain evidence="4 5">DSM 17734</strain>
    </source>
</reference>
<keyword evidence="1 3" id="KW-0145">Chemotaxis</keyword>
<evidence type="ECO:0000256" key="1">
    <source>
        <dbReference type="ARBA" id="ARBA00022500"/>
    </source>
</evidence>
<dbReference type="Pfam" id="PF03975">
    <property type="entry name" value="CheD"/>
    <property type="match status" value="1"/>
</dbReference>
<dbReference type="InterPro" id="IPR038592">
    <property type="entry name" value="CheD-like_sf"/>
</dbReference>
<evidence type="ECO:0000256" key="2">
    <source>
        <dbReference type="ARBA" id="ARBA00022801"/>
    </source>
</evidence>
<dbReference type="OrthoDB" id="9807202at2"/>
<dbReference type="PANTHER" id="PTHR35147">
    <property type="entry name" value="CHEMORECEPTOR GLUTAMINE DEAMIDASE CHED-RELATED"/>
    <property type="match status" value="1"/>
</dbReference>
<dbReference type="AlphaFoldDB" id="H5XSZ1"/>
<evidence type="ECO:0000256" key="3">
    <source>
        <dbReference type="HAMAP-Rule" id="MF_01440"/>
    </source>
</evidence>
<dbReference type="STRING" id="768710.DesyoDRAFT_0778"/>
<protein>
    <recommendedName>
        <fullName evidence="3">Probable chemoreceptor glutamine deamidase CheD</fullName>
        <ecNumber evidence="3">3.5.1.44</ecNumber>
    </recommendedName>
</protein>
<keyword evidence="5" id="KW-1185">Reference proteome</keyword>
<comment type="similarity">
    <text evidence="3">Belongs to the CheD family.</text>
</comment>
<dbReference type="eggNOG" id="COG1871">
    <property type="taxonomic scope" value="Bacteria"/>
</dbReference>
<dbReference type="HOGENOM" id="CLU_087854_2_0_9"/>
<dbReference type="CDD" id="cd16352">
    <property type="entry name" value="CheD"/>
    <property type="match status" value="1"/>
</dbReference>
<dbReference type="HAMAP" id="MF_01440">
    <property type="entry name" value="CheD"/>
    <property type="match status" value="1"/>
</dbReference>
<sequence length="156" mass="16869">MNKIIGIGEYAISQNAEDVLKTFALASCVAVTAYSPVLKVAGMIHIALPDPLDREDGKRRPGYYATTGVPLLIKRMGAEFECGIKDLQIKVYGGALSVRADDFFKIGPRNLLAVRDTLASMNLKIMEAQVGGTLSRSIAMDVRTGSISMTTLQINF</sequence>
<evidence type="ECO:0000313" key="5">
    <source>
        <dbReference type="Proteomes" id="UP000005104"/>
    </source>
</evidence>
<dbReference type="Proteomes" id="UP000005104">
    <property type="component" value="Chromosome"/>
</dbReference>
<dbReference type="Gene3D" id="3.30.1330.200">
    <property type="match status" value="1"/>
</dbReference>
<keyword evidence="2 3" id="KW-0378">Hydrolase</keyword>
<proteinExistence type="inferred from homology"/>
<dbReference type="GO" id="GO:0050568">
    <property type="term" value="F:protein-glutamine glutaminase activity"/>
    <property type="evidence" value="ECO:0007669"/>
    <property type="project" value="UniProtKB-UniRule"/>
</dbReference>
<organism evidence="4 5">
    <name type="scientific">Desulfosporosinus youngiae DSM 17734</name>
    <dbReference type="NCBI Taxonomy" id="768710"/>
    <lineage>
        <taxon>Bacteria</taxon>
        <taxon>Bacillati</taxon>
        <taxon>Bacillota</taxon>
        <taxon>Clostridia</taxon>
        <taxon>Eubacteriales</taxon>
        <taxon>Desulfitobacteriaceae</taxon>
        <taxon>Desulfosporosinus</taxon>
    </lineage>
</organism>